<evidence type="ECO:0008006" key="3">
    <source>
        <dbReference type="Google" id="ProtNLM"/>
    </source>
</evidence>
<reference evidence="1" key="1">
    <citation type="submission" date="2022-06" db="EMBL/GenBank/DDBJ databases">
        <title>Sequencing the genomes of 1000 actinobacteria strains.</title>
        <authorList>
            <person name="Klenk H.-P."/>
        </authorList>
    </citation>
    <scope>NUCLEOTIDE SEQUENCE</scope>
    <source>
        <strain evidence="1">DSM 46694</strain>
    </source>
</reference>
<dbReference type="Proteomes" id="UP001139648">
    <property type="component" value="Unassembled WGS sequence"/>
</dbReference>
<evidence type="ECO:0000313" key="1">
    <source>
        <dbReference type="EMBL" id="MCP2363464.1"/>
    </source>
</evidence>
<gene>
    <name evidence="1" type="ORF">HD597_010484</name>
</gene>
<name>A0A9X2GQ12_9ACTN</name>
<dbReference type="PANTHER" id="PTHR36978">
    <property type="entry name" value="P-LOOP CONTAINING NUCLEOTIDE TRIPHOSPHATE HYDROLASE"/>
    <property type="match status" value="1"/>
</dbReference>
<organism evidence="1 2">
    <name type="scientific">Nonomuraea thailandensis</name>
    <dbReference type="NCBI Taxonomy" id="1188745"/>
    <lineage>
        <taxon>Bacteria</taxon>
        <taxon>Bacillati</taxon>
        <taxon>Actinomycetota</taxon>
        <taxon>Actinomycetes</taxon>
        <taxon>Streptosporangiales</taxon>
        <taxon>Streptosporangiaceae</taxon>
        <taxon>Nonomuraea</taxon>
    </lineage>
</organism>
<keyword evidence="2" id="KW-1185">Reference proteome</keyword>
<dbReference type="InterPro" id="IPR027417">
    <property type="entry name" value="P-loop_NTPase"/>
</dbReference>
<dbReference type="InterPro" id="IPR040632">
    <property type="entry name" value="Sulfotransfer_4"/>
</dbReference>
<protein>
    <recommendedName>
        <fullName evidence="3">Sulfotransferase family protein</fullName>
    </recommendedName>
</protein>
<accession>A0A9X2GQ12</accession>
<dbReference type="Pfam" id="PF17784">
    <property type="entry name" value="Sulfotransfer_4"/>
    <property type="match status" value="1"/>
</dbReference>
<dbReference type="PANTHER" id="PTHR36978:SF4">
    <property type="entry name" value="P-LOOP CONTAINING NUCLEOSIDE TRIPHOSPHATE HYDROLASE PROTEIN"/>
    <property type="match status" value="1"/>
</dbReference>
<dbReference type="Gene3D" id="3.40.50.300">
    <property type="entry name" value="P-loop containing nucleotide triphosphate hydrolases"/>
    <property type="match status" value="1"/>
</dbReference>
<dbReference type="EMBL" id="JAMZEB010000002">
    <property type="protein sequence ID" value="MCP2363464.1"/>
    <property type="molecule type" value="Genomic_DNA"/>
</dbReference>
<proteinExistence type="predicted"/>
<sequence>MVQVIGAGFPRTGTSSMKTALERLGFGPTHHMLDILTKPGHVDRWLPAADGRPLHWPDVLRGYRSTQDWPASHFWREQASAYPQAKVVLTVRDPHRWYASMQALLTEGPGRDLPAELPGKAADFFGAMARFRPLLDHIGRATFGAAWDPGRGMPDEAVAHAAFHRHTEVVQDAIPADRLLVFDVRDGWEPLCRFLGTEAPDEPFPHLNESGAMRRVLDELIATGEFPEVFRADR</sequence>
<dbReference type="AlphaFoldDB" id="A0A9X2GQ12"/>
<dbReference type="RefSeq" id="WP_253755060.1">
    <property type="nucleotide sequence ID" value="NZ_BAABKA010000006.1"/>
</dbReference>
<evidence type="ECO:0000313" key="2">
    <source>
        <dbReference type="Proteomes" id="UP001139648"/>
    </source>
</evidence>
<dbReference type="SUPFAM" id="SSF52540">
    <property type="entry name" value="P-loop containing nucleoside triphosphate hydrolases"/>
    <property type="match status" value="1"/>
</dbReference>
<comment type="caution">
    <text evidence="1">The sequence shown here is derived from an EMBL/GenBank/DDBJ whole genome shotgun (WGS) entry which is preliminary data.</text>
</comment>